<dbReference type="Proteomes" id="UP001595617">
    <property type="component" value="Unassembled WGS sequence"/>
</dbReference>
<name>A0ABV7ZX75_9GAMM</name>
<gene>
    <name evidence="2" type="ORF">ACFOOG_05950</name>
</gene>
<evidence type="ECO:0000313" key="2">
    <source>
        <dbReference type="EMBL" id="MFC3852373.1"/>
    </source>
</evidence>
<feature type="region of interest" description="Disordered" evidence="1">
    <location>
        <begin position="94"/>
        <end position="118"/>
    </location>
</feature>
<evidence type="ECO:0000313" key="3">
    <source>
        <dbReference type="Proteomes" id="UP001595617"/>
    </source>
</evidence>
<comment type="caution">
    <text evidence="2">The sequence shown here is derived from an EMBL/GenBank/DDBJ whole genome shotgun (WGS) entry which is preliminary data.</text>
</comment>
<proteinExistence type="predicted"/>
<accession>A0ABV7ZX75</accession>
<organism evidence="2 3">
    <name type="scientific">Saccharospirillum mangrovi</name>
    <dbReference type="NCBI Taxonomy" id="2161747"/>
    <lineage>
        <taxon>Bacteria</taxon>
        <taxon>Pseudomonadati</taxon>
        <taxon>Pseudomonadota</taxon>
        <taxon>Gammaproteobacteria</taxon>
        <taxon>Oceanospirillales</taxon>
        <taxon>Saccharospirillaceae</taxon>
        <taxon>Saccharospirillum</taxon>
    </lineage>
</organism>
<keyword evidence="3" id="KW-1185">Reference proteome</keyword>
<reference evidence="3" key="1">
    <citation type="journal article" date="2019" name="Int. J. Syst. Evol. Microbiol.">
        <title>The Global Catalogue of Microorganisms (GCM) 10K type strain sequencing project: providing services to taxonomists for standard genome sequencing and annotation.</title>
        <authorList>
            <consortium name="The Broad Institute Genomics Platform"/>
            <consortium name="The Broad Institute Genome Sequencing Center for Infectious Disease"/>
            <person name="Wu L."/>
            <person name="Ma J."/>
        </authorList>
    </citation>
    <scope>NUCLEOTIDE SEQUENCE [LARGE SCALE GENOMIC DNA]</scope>
    <source>
        <strain evidence="3">IBRC 10765</strain>
    </source>
</reference>
<evidence type="ECO:0000256" key="1">
    <source>
        <dbReference type="SAM" id="MobiDB-lite"/>
    </source>
</evidence>
<dbReference type="EMBL" id="JBHRYR010000002">
    <property type="protein sequence ID" value="MFC3852373.1"/>
    <property type="molecule type" value="Genomic_DNA"/>
</dbReference>
<sequence>MNEPTASDLAQQESVRRTYLAAMGIAPWYARIPVASGAVSVWPEDETLAVQPNVMVRQQPLSVPSGGTAPTQEVPVDVPKRAPQPLAKETVAPVTPGAQALDAPPAVSAPTPRTTAPSRQNGIEFQQQWWARDGWLIVDTRPKHMPVAQAQAADRLLHALGFVLTGEARATFNQWIDWPLFVNRSIKHDMEEAQFYLAQKWQAVQQTGAIHKLLLLGEQGAELLACAKEGVDMRQPWQWGDVSCLLGPSSSELLHLPGLKKAFWQRLQPWMSR</sequence>
<dbReference type="RefSeq" id="WP_380694443.1">
    <property type="nucleotide sequence ID" value="NZ_JBHRYR010000002.1"/>
</dbReference>
<protein>
    <submittedName>
        <fullName evidence="2">Uncharacterized protein</fullName>
    </submittedName>
</protein>